<evidence type="ECO:0000256" key="1">
    <source>
        <dbReference type="ARBA" id="ARBA00022670"/>
    </source>
</evidence>
<dbReference type="PANTHER" id="PTHR24276:SF98">
    <property type="entry name" value="FI18310P1-RELATED"/>
    <property type="match status" value="1"/>
</dbReference>
<evidence type="ECO:0000256" key="4">
    <source>
        <dbReference type="ARBA" id="ARBA00023157"/>
    </source>
</evidence>
<evidence type="ECO:0000313" key="8">
    <source>
        <dbReference type="Proteomes" id="UP000494256"/>
    </source>
</evidence>
<feature type="domain" description="Peptidase S1" evidence="6">
    <location>
        <begin position="151"/>
        <end position="409"/>
    </location>
</feature>
<feature type="transmembrane region" description="Helical" evidence="5">
    <location>
        <begin position="416"/>
        <end position="443"/>
    </location>
</feature>
<keyword evidence="2" id="KW-0378">Hydrolase</keyword>
<evidence type="ECO:0000256" key="3">
    <source>
        <dbReference type="ARBA" id="ARBA00022825"/>
    </source>
</evidence>
<keyword evidence="5" id="KW-0812">Transmembrane</keyword>
<dbReference type="GO" id="GO:0004252">
    <property type="term" value="F:serine-type endopeptidase activity"/>
    <property type="evidence" value="ECO:0007669"/>
    <property type="project" value="InterPro"/>
</dbReference>
<accession>A0A8S1B8N7</accession>
<evidence type="ECO:0000256" key="2">
    <source>
        <dbReference type="ARBA" id="ARBA00022801"/>
    </source>
</evidence>
<dbReference type="InterPro" id="IPR009003">
    <property type="entry name" value="Peptidase_S1_PA"/>
</dbReference>
<gene>
    <name evidence="7" type="ORF">APLA_LOCUS16427</name>
</gene>
<dbReference type="InterPro" id="IPR050430">
    <property type="entry name" value="Peptidase_S1"/>
</dbReference>
<evidence type="ECO:0000256" key="5">
    <source>
        <dbReference type="SAM" id="Phobius"/>
    </source>
</evidence>
<dbReference type="SUPFAM" id="SSF50494">
    <property type="entry name" value="Trypsin-like serine proteases"/>
    <property type="match status" value="1"/>
</dbReference>
<dbReference type="PROSITE" id="PS50240">
    <property type="entry name" value="TRYPSIN_DOM"/>
    <property type="match status" value="1"/>
</dbReference>
<proteinExistence type="predicted"/>
<keyword evidence="1" id="KW-0645">Protease</keyword>
<organism evidence="7 8">
    <name type="scientific">Arctia plantaginis</name>
    <name type="common">Wood tiger moth</name>
    <name type="synonym">Phalaena plantaginis</name>
    <dbReference type="NCBI Taxonomy" id="874455"/>
    <lineage>
        <taxon>Eukaryota</taxon>
        <taxon>Metazoa</taxon>
        <taxon>Ecdysozoa</taxon>
        <taxon>Arthropoda</taxon>
        <taxon>Hexapoda</taxon>
        <taxon>Insecta</taxon>
        <taxon>Pterygota</taxon>
        <taxon>Neoptera</taxon>
        <taxon>Endopterygota</taxon>
        <taxon>Lepidoptera</taxon>
        <taxon>Glossata</taxon>
        <taxon>Ditrysia</taxon>
        <taxon>Noctuoidea</taxon>
        <taxon>Erebidae</taxon>
        <taxon>Arctiinae</taxon>
        <taxon>Arctia</taxon>
    </lineage>
</organism>
<dbReference type="PANTHER" id="PTHR24276">
    <property type="entry name" value="POLYSERASE-RELATED"/>
    <property type="match status" value="1"/>
</dbReference>
<dbReference type="Proteomes" id="UP000494256">
    <property type="component" value="Unassembled WGS sequence"/>
</dbReference>
<dbReference type="SMART" id="SM00020">
    <property type="entry name" value="Tryp_SPc"/>
    <property type="match status" value="1"/>
</dbReference>
<dbReference type="AlphaFoldDB" id="A0A8S1B8N7"/>
<keyword evidence="5" id="KW-0472">Membrane</keyword>
<comment type="caution">
    <text evidence="7">The sequence shown here is derived from an EMBL/GenBank/DDBJ whole genome shotgun (WGS) entry which is preliminary data.</text>
</comment>
<keyword evidence="3" id="KW-0720">Serine protease</keyword>
<dbReference type="Pfam" id="PF00089">
    <property type="entry name" value="Trypsin"/>
    <property type="match status" value="1"/>
</dbReference>
<evidence type="ECO:0000259" key="6">
    <source>
        <dbReference type="PROSITE" id="PS50240"/>
    </source>
</evidence>
<evidence type="ECO:0000313" key="7">
    <source>
        <dbReference type="EMBL" id="CAB3258987.1"/>
    </source>
</evidence>
<keyword evidence="5" id="KW-1133">Transmembrane helix</keyword>
<reference evidence="7 8" key="1">
    <citation type="submission" date="2020-04" db="EMBL/GenBank/DDBJ databases">
        <authorList>
            <person name="Wallbank WR R."/>
            <person name="Pardo Diaz C."/>
            <person name="Kozak K."/>
            <person name="Martin S."/>
            <person name="Jiggins C."/>
            <person name="Moest M."/>
            <person name="Warren A I."/>
            <person name="Byers J.R.P. K."/>
            <person name="Montejo-Kovacevich G."/>
            <person name="Yen C E."/>
        </authorList>
    </citation>
    <scope>NUCLEOTIDE SEQUENCE [LARGE SCALE GENOMIC DNA]</scope>
</reference>
<sequence length="458" mass="49828">MCDVYCKEVKGWCKSFTRIESLLTALEVLLLFVLIGLVAFLILHLIACSSELENINQETLETGIQAPSSSETPDTKSSYVSDADVTAYSSVSTATLSPDIECTWTPSVKTEALTHYYWTPGQKYASDQKIAIESPKFSNVPVDDDIKHNRDSNGHHASQTYKNYVAALIKLKPPEDVTFGCILTKVTQYWTLTAASCIESIEEVESLDSFFITDSYGTTKEGNSHAVVEVRIHPLYQGVNHSYDLAALRSETVLIPSKQLVLRVPTLLEYFVVAVGERFTILGYGGYRSLDRSSTGRRLREVSTYTVSLTQCADEGKDVWSLRHLLRGGELMAGSCGANGEGACGAFSLCAGSMHSRAAPCSYCGGTPLLRDGKLFGIMAKNRHCGVACEPTLYVNVAALKDWVDSILVTVCANKALVVISLVMAAFIVCTIGAAVIQIMAVLEDGNNNDTITLDDFP</sequence>
<dbReference type="OrthoDB" id="8033859at2759"/>
<name>A0A8S1B8N7_ARCPL</name>
<feature type="transmembrane region" description="Helical" evidence="5">
    <location>
        <begin position="21"/>
        <end position="47"/>
    </location>
</feature>
<protein>
    <recommendedName>
        <fullName evidence="6">Peptidase S1 domain-containing protein</fullName>
    </recommendedName>
</protein>
<dbReference type="InterPro" id="IPR043504">
    <property type="entry name" value="Peptidase_S1_PA_chymotrypsin"/>
</dbReference>
<dbReference type="GO" id="GO:0006508">
    <property type="term" value="P:proteolysis"/>
    <property type="evidence" value="ECO:0007669"/>
    <property type="project" value="UniProtKB-KW"/>
</dbReference>
<dbReference type="EMBL" id="CADEBD010000677">
    <property type="protein sequence ID" value="CAB3258987.1"/>
    <property type="molecule type" value="Genomic_DNA"/>
</dbReference>
<dbReference type="Gene3D" id="2.40.10.10">
    <property type="entry name" value="Trypsin-like serine proteases"/>
    <property type="match status" value="1"/>
</dbReference>
<dbReference type="InterPro" id="IPR001254">
    <property type="entry name" value="Trypsin_dom"/>
</dbReference>
<keyword evidence="4" id="KW-1015">Disulfide bond</keyword>